<proteinExistence type="predicted"/>
<sequence>LGLATFIDTPPGKIKDIIEGATSFKLVAHILFMKRRPDCCDSKPRKKIHTVVLASRPKSLSIIVTFKDTTPWSSKNGKNQRRNGGVLHTPNHIYMIVKAMFPSSTRESVEVEAVAEVVKTDDVGMLDVDEHRPSSTQDTRELQEIIELVSTQDVVITLRDREEIEGTFSGNIEDKLKAQASDAEQVNAGSDQDHSGGSEYGEITAEELAILQDLLPSEPDPESDYGDLSEGEVNILCNRMGADAESNNGDPATEEVSFLQQALPSQCSNYGELDEEEVTILIGMMDQDHCEPDYGDITEVEITLLEEFEFL</sequence>
<name>A0AAN6WQX6_9PEZI</name>
<evidence type="ECO:0000313" key="2">
    <source>
        <dbReference type="EMBL" id="KAK4184737.1"/>
    </source>
</evidence>
<dbReference type="AlphaFoldDB" id="A0AAN6WQX6"/>
<keyword evidence="3" id="KW-1185">Reference proteome</keyword>
<accession>A0AAN6WQX6</accession>
<evidence type="ECO:0000313" key="3">
    <source>
        <dbReference type="Proteomes" id="UP001302126"/>
    </source>
</evidence>
<reference evidence="2" key="1">
    <citation type="journal article" date="2023" name="Mol. Phylogenet. Evol.">
        <title>Genome-scale phylogeny and comparative genomics of the fungal order Sordariales.</title>
        <authorList>
            <person name="Hensen N."/>
            <person name="Bonometti L."/>
            <person name="Westerberg I."/>
            <person name="Brannstrom I.O."/>
            <person name="Guillou S."/>
            <person name="Cros-Aarteil S."/>
            <person name="Calhoun S."/>
            <person name="Haridas S."/>
            <person name="Kuo A."/>
            <person name="Mondo S."/>
            <person name="Pangilinan J."/>
            <person name="Riley R."/>
            <person name="LaButti K."/>
            <person name="Andreopoulos B."/>
            <person name="Lipzen A."/>
            <person name="Chen C."/>
            <person name="Yan M."/>
            <person name="Daum C."/>
            <person name="Ng V."/>
            <person name="Clum A."/>
            <person name="Steindorff A."/>
            <person name="Ohm R.A."/>
            <person name="Martin F."/>
            <person name="Silar P."/>
            <person name="Natvig D.O."/>
            <person name="Lalanne C."/>
            <person name="Gautier V."/>
            <person name="Ament-Velasquez S.L."/>
            <person name="Kruys A."/>
            <person name="Hutchinson M.I."/>
            <person name="Powell A.J."/>
            <person name="Barry K."/>
            <person name="Miller A.N."/>
            <person name="Grigoriev I.V."/>
            <person name="Debuchy R."/>
            <person name="Gladieux P."/>
            <person name="Hiltunen Thoren M."/>
            <person name="Johannesson H."/>
        </authorList>
    </citation>
    <scope>NUCLEOTIDE SEQUENCE</scope>
    <source>
        <strain evidence="2">PSN309</strain>
    </source>
</reference>
<dbReference type="Proteomes" id="UP001302126">
    <property type="component" value="Unassembled WGS sequence"/>
</dbReference>
<organism evidence="2 3">
    <name type="scientific">Podospora australis</name>
    <dbReference type="NCBI Taxonomy" id="1536484"/>
    <lineage>
        <taxon>Eukaryota</taxon>
        <taxon>Fungi</taxon>
        <taxon>Dikarya</taxon>
        <taxon>Ascomycota</taxon>
        <taxon>Pezizomycotina</taxon>
        <taxon>Sordariomycetes</taxon>
        <taxon>Sordariomycetidae</taxon>
        <taxon>Sordariales</taxon>
        <taxon>Podosporaceae</taxon>
        <taxon>Podospora</taxon>
    </lineage>
</organism>
<feature type="non-terminal residue" evidence="2">
    <location>
        <position position="1"/>
    </location>
</feature>
<reference evidence="2" key="2">
    <citation type="submission" date="2023-05" db="EMBL/GenBank/DDBJ databases">
        <authorList>
            <consortium name="Lawrence Berkeley National Laboratory"/>
            <person name="Steindorff A."/>
            <person name="Hensen N."/>
            <person name="Bonometti L."/>
            <person name="Westerberg I."/>
            <person name="Brannstrom I.O."/>
            <person name="Guillou S."/>
            <person name="Cros-Aarteil S."/>
            <person name="Calhoun S."/>
            <person name="Haridas S."/>
            <person name="Kuo A."/>
            <person name="Mondo S."/>
            <person name="Pangilinan J."/>
            <person name="Riley R."/>
            <person name="Labutti K."/>
            <person name="Andreopoulos B."/>
            <person name="Lipzen A."/>
            <person name="Chen C."/>
            <person name="Yanf M."/>
            <person name="Daum C."/>
            <person name="Ng V."/>
            <person name="Clum A."/>
            <person name="Ohm R."/>
            <person name="Martin F."/>
            <person name="Silar P."/>
            <person name="Natvig D."/>
            <person name="Lalanne C."/>
            <person name="Gautier V."/>
            <person name="Ament-Velasquez S.L."/>
            <person name="Kruys A."/>
            <person name="Hutchinson M.I."/>
            <person name="Powell A.J."/>
            <person name="Barry K."/>
            <person name="Miller A.N."/>
            <person name="Grigoriev I.V."/>
            <person name="Debuchy R."/>
            <person name="Gladieux P."/>
            <person name="Thoren M.H."/>
            <person name="Johannesson H."/>
        </authorList>
    </citation>
    <scope>NUCLEOTIDE SEQUENCE</scope>
    <source>
        <strain evidence="2">PSN309</strain>
    </source>
</reference>
<evidence type="ECO:0000256" key="1">
    <source>
        <dbReference type="SAM" id="MobiDB-lite"/>
    </source>
</evidence>
<dbReference type="EMBL" id="MU864475">
    <property type="protein sequence ID" value="KAK4184737.1"/>
    <property type="molecule type" value="Genomic_DNA"/>
</dbReference>
<feature type="region of interest" description="Disordered" evidence="1">
    <location>
        <begin position="179"/>
        <end position="199"/>
    </location>
</feature>
<comment type="caution">
    <text evidence="2">The sequence shown here is derived from an EMBL/GenBank/DDBJ whole genome shotgun (WGS) entry which is preliminary data.</text>
</comment>
<protein>
    <submittedName>
        <fullName evidence="2">Uncharacterized protein</fullName>
    </submittedName>
</protein>
<gene>
    <name evidence="2" type="ORF">QBC35DRAFT_476959</name>
</gene>